<dbReference type="PANTHER" id="PTHR10627">
    <property type="entry name" value="SCP160"/>
    <property type="match status" value="1"/>
</dbReference>
<feature type="region of interest" description="Disordered" evidence="2">
    <location>
        <begin position="228"/>
        <end position="252"/>
    </location>
</feature>
<feature type="region of interest" description="Disordered" evidence="2">
    <location>
        <begin position="135"/>
        <end position="207"/>
    </location>
</feature>
<name>A0AAV0HMV5_9ROSI</name>
<gene>
    <name evidence="4" type="ORF">LITE_LOCUS5138</name>
</gene>
<dbReference type="InterPro" id="IPR001660">
    <property type="entry name" value="SAM"/>
</dbReference>
<comment type="caution">
    <text evidence="4">The sequence shown here is derived from an EMBL/GenBank/DDBJ whole genome shotgun (WGS) entry which is preliminary data.</text>
</comment>
<keyword evidence="5" id="KW-1185">Reference proteome</keyword>
<protein>
    <recommendedName>
        <fullName evidence="3">SAM domain-containing protein</fullName>
    </recommendedName>
</protein>
<dbReference type="EMBL" id="CAMGYJ010000002">
    <property type="protein sequence ID" value="CAI0386507.1"/>
    <property type="molecule type" value="Genomic_DNA"/>
</dbReference>
<reference evidence="4" key="1">
    <citation type="submission" date="2022-08" db="EMBL/GenBank/DDBJ databases">
        <authorList>
            <person name="Gutierrez-Valencia J."/>
        </authorList>
    </citation>
    <scope>NUCLEOTIDE SEQUENCE</scope>
</reference>
<feature type="region of interest" description="Disordered" evidence="2">
    <location>
        <begin position="38"/>
        <end position="60"/>
    </location>
</feature>
<dbReference type="SUPFAM" id="SSF47769">
    <property type="entry name" value="SAM/Pointed domain"/>
    <property type="match status" value="1"/>
</dbReference>
<dbReference type="AlphaFoldDB" id="A0AAV0HMV5"/>
<evidence type="ECO:0000256" key="1">
    <source>
        <dbReference type="ARBA" id="ARBA00022737"/>
    </source>
</evidence>
<organism evidence="4 5">
    <name type="scientific">Linum tenue</name>
    <dbReference type="NCBI Taxonomy" id="586396"/>
    <lineage>
        <taxon>Eukaryota</taxon>
        <taxon>Viridiplantae</taxon>
        <taxon>Streptophyta</taxon>
        <taxon>Embryophyta</taxon>
        <taxon>Tracheophyta</taxon>
        <taxon>Spermatophyta</taxon>
        <taxon>Magnoliopsida</taxon>
        <taxon>eudicotyledons</taxon>
        <taxon>Gunneridae</taxon>
        <taxon>Pentapetalae</taxon>
        <taxon>rosids</taxon>
        <taxon>fabids</taxon>
        <taxon>Malpighiales</taxon>
        <taxon>Linaceae</taxon>
        <taxon>Linum</taxon>
    </lineage>
</organism>
<dbReference type="Proteomes" id="UP001154282">
    <property type="component" value="Unassembled WGS sequence"/>
</dbReference>
<evidence type="ECO:0000256" key="2">
    <source>
        <dbReference type="SAM" id="MobiDB-lite"/>
    </source>
</evidence>
<dbReference type="PANTHER" id="PTHR10627:SF74">
    <property type="entry name" value="OS08G0526500 PROTEIN"/>
    <property type="match status" value="1"/>
</dbReference>
<feature type="domain" description="SAM" evidence="3">
    <location>
        <begin position="277"/>
        <end position="319"/>
    </location>
</feature>
<evidence type="ECO:0000313" key="5">
    <source>
        <dbReference type="Proteomes" id="UP001154282"/>
    </source>
</evidence>
<dbReference type="Pfam" id="PF00536">
    <property type="entry name" value="SAM_1"/>
    <property type="match status" value="1"/>
</dbReference>
<accession>A0AAV0HMV5</accession>
<keyword evidence="1" id="KW-0677">Repeat</keyword>
<feature type="compositionally biased region" description="Low complexity" evidence="2">
    <location>
        <begin position="138"/>
        <end position="151"/>
    </location>
</feature>
<evidence type="ECO:0000259" key="3">
    <source>
        <dbReference type="Pfam" id="PF00536"/>
    </source>
</evidence>
<dbReference type="Gene3D" id="1.10.150.50">
    <property type="entry name" value="Transcription Factor, Ets-1"/>
    <property type="match status" value="1"/>
</dbReference>
<sequence>MAEASNGRVTITLGPSGQVVKRAVSAAGYSDSLLGAGGKRSVRDRLGGDSEGSMYRGDKRHRSDSYLTAANSAGVRDARIGKGDLRFKLLQKNVGRRDQSDDDKWDLRDKLSKKAQSLSHPPAVLGTGELMSYPRETSLLGGIPPSGSSSELSRREPSRNSYSPWTLDHIRRRSPGRIITASTPPDRGISTSRGFSPPRHVDEGQRRSLGRSIDDVRPVSYMTRDVRDAPRSMSSSTHFMPKPGLPTVSTKSAAPISAPVAPASNVPSKQTYAGDEQQTVEGLLHSLGLGKYAIIFKAEEVDMHALKQMGESDLKELGIPMVCFLSFCCQIVCNFHLKGLGRRFFSPFCLVLKGNLDDEICLQYNMMESTSVEESSDSSDSMQSSNFAHWTWGVY</sequence>
<evidence type="ECO:0000313" key="4">
    <source>
        <dbReference type="EMBL" id="CAI0386507.1"/>
    </source>
</evidence>
<proteinExistence type="predicted"/>
<dbReference type="InterPro" id="IPR013761">
    <property type="entry name" value="SAM/pointed_sf"/>
</dbReference>